<feature type="compositionally biased region" description="Basic residues" evidence="1">
    <location>
        <begin position="33"/>
        <end position="47"/>
    </location>
</feature>
<accession>A0A0L0F723</accession>
<sequence length="59" mass="6984">MDTEELLRILNPDIQEADFTIRNEQTDPVSKKNQAKRYDRRNRRQATRLHQTGKEAASE</sequence>
<proteinExistence type="predicted"/>
<evidence type="ECO:0000313" key="2">
    <source>
        <dbReference type="EMBL" id="KNC72515.1"/>
    </source>
</evidence>
<dbReference type="RefSeq" id="XP_014146417.1">
    <property type="nucleotide sequence ID" value="XM_014290942.1"/>
</dbReference>
<protein>
    <submittedName>
        <fullName evidence="2">Uncharacterized protein</fullName>
    </submittedName>
</protein>
<gene>
    <name evidence="2" type="ORF">SARC_14927</name>
</gene>
<dbReference type="GeneID" id="25915431"/>
<feature type="region of interest" description="Disordered" evidence="1">
    <location>
        <begin position="19"/>
        <end position="59"/>
    </location>
</feature>
<organism evidence="2 3">
    <name type="scientific">Sphaeroforma arctica JP610</name>
    <dbReference type="NCBI Taxonomy" id="667725"/>
    <lineage>
        <taxon>Eukaryota</taxon>
        <taxon>Ichthyosporea</taxon>
        <taxon>Ichthyophonida</taxon>
        <taxon>Sphaeroforma</taxon>
    </lineage>
</organism>
<keyword evidence="3" id="KW-1185">Reference proteome</keyword>
<dbReference type="Proteomes" id="UP000054560">
    <property type="component" value="Unassembled WGS sequence"/>
</dbReference>
<name>A0A0L0F723_9EUKA</name>
<dbReference type="AlphaFoldDB" id="A0A0L0F723"/>
<reference evidence="2 3" key="1">
    <citation type="submission" date="2011-02" db="EMBL/GenBank/DDBJ databases">
        <title>The Genome Sequence of Sphaeroforma arctica JP610.</title>
        <authorList>
            <consortium name="The Broad Institute Genome Sequencing Platform"/>
            <person name="Russ C."/>
            <person name="Cuomo C."/>
            <person name="Young S.K."/>
            <person name="Zeng Q."/>
            <person name="Gargeya S."/>
            <person name="Alvarado L."/>
            <person name="Berlin A."/>
            <person name="Chapman S.B."/>
            <person name="Chen Z."/>
            <person name="Freedman E."/>
            <person name="Gellesch M."/>
            <person name="Goldberg J."/>
            <person name="Griggs A."/>
            <person name="Gujja S."/>
            <person name="Heilman E."/>
            <person name="Heiman D."/>
            <person name="Howarth C."/>
            <person name="Mehta T."/>
            <person name="Neiman D."/>
            <person name="Pearson M."/>
            <person name="Roberts A."/>
            <person name="Saif S."/>
            <person name="Shea T."/>
            <person name="Shenoy N."/>
            <person name="Sisk P."/>
            <person name="Stolte C."/>
            <person name="Sykes S."/>
            <person name="White J."/>
            <person name="Yandava C."/>
            <person name="Burger G."/>
            <person name="Gray M.W."/>
            <person name="Holland P.W.H."/>
            <person name="King N."/>
            <person name="Lang F.B.F."/>
            <person name="Roger A.J."/>
            <person name="Ruiz-Trillo I."/>
            <person name="Haas B."/>
            <person name="Nusbaum C."/>
            <person name="Birren B."/>
        </authorList>
    </citation>
    <scope>NUCLEOTIDE SEQUENCE [LARGE SCALE GENOMIC DNA]</scope>
    <source>
        <strain evidence="2 3">JP610</strain>
    </source>
</reference>
<dbReference type="EMBL" id="KQ246911">
    <property type="protein sequence ID" value="KNC72515.1"/>
    <property type="molecule type" value="Genomic_DNA"/>
</dbReference>
<evidence type="ECO:0000256" key="1">
    <source>
        <dbReference type="SAM" id="MobiDB-lite"/>
    </source>
</evidence>
<evidence type="ECO:0000313" key="3">
    <source>
        <dbReference type="Proteomes" id="UP000054560"/>
    </source>
</evidence>